<comment type="caution">
    <text evidence="5">The sequence shown here is derived from an EMBL/GenBank/DDBJ whole genome shotgun (WGS) entry which is preliminary data.</text>
</comment>
<gene>
    <name evidence="5" type="ORF">GCM10011401_02040</name>
</gene>
<dbReference type="AlphaFoldDB" id="A0A917EN08"/>
<evidence type="ECO:0000313" key="6">
    <source>
        <dbReference type="Proteomes" id="UP000633136"/>
    </source>
</evidence>
<dbReference type="PANTHER" id="PTHR30146:SF109">
    <property type="entry name" value="HTH-TYPE TRANSCRIPTIONAL REGULATOR GALS"/>
    <property type="match status" value="1"/>
</dbReference>
<dbReference type="SMART" id="SM00354">
    <property type="entry name" value="HTH_LACI"/>
    <property type="match status" value="1"/>
</dbReference>
<dbReference type="Pfam" id="PF13377">
    <property type="entry name" value="Peripla_BP_3"/>
    <property type="match status" value="1"/>
</dbReference>
<reference evidence="5" key="2">
    <citation type="submission" date="2020-09" db="EMBL/GenBank/DDBJ databases">
        <authorList>
            <person name="Sun Q."/>
            <person name="Zhou Y."/>
        </authorList>
    </citation>
    <scope>NUCLEOTIDE SEQUENCE</scope>
    <source>
        <strain evidence="5">CGMCC 1.15388</strain>
    </source>
</reference>
<dbReference type="PROSITE" id="PS50932">
    <property type="entry name" value="HTH_LACI_2"/>
    <property type="match status" value="1"/>
</dbReference>
<evidence type="ECO:0000313" key="5">
    <source>
        <dbReference type="EMBL" id="GGE58914.1"/>
    </source>
</evidence>
<dbReference type="SUPFAM" id="SSF47413">
    <property type="entry name" value="lambda repressor-like DNA-binding domains"/>
    <property type="match status" value="1"/>
</dbReference>
<dbReference type="GO" id="GO:0003700">
    <property type="term" value="F:DNA-binding transcription factor activity"/>
    <property type="evidence" value="ECO:0007669"/>
    <property type="project" value="TreeGrafter"/>
</dbReference>
<evidence type="ECO:0000256" key="1">
    <source>
        <dbReference type="ARBA" id="ARBA00023015"/>
    </source>
</evidence>
<evidence type="ECO:0000256" key="3">
    <source>
        <dbReference type="ARBA" id="ARBA00023163"/>
    </source>
</evidence>
<dbReference type="Pfam" id="PF00356">
    <property type="entry name" value="LacI"/>
    <property type="match status" value="1"/>
</dbReference>
<name>A0A917EN08_9MICC</name>
<dbReference type="InterPro" id="IPR000843">
    <property type="entry name" value="HTH_LacI"/>
</dbReference>
<keyword evidence="2" id="KW-0238">DNA-binding</keyword>
<keyword evidence="1" id="KW-0805">Transcription regulation</keyword>
<keyword evidence="3" id="KW-0804">Transcription</keyword>
<dbReference type="PANTHER" id="PTHR30146">
    <property type="entry name" value="LACI-RELATED TRANSCRIPTIONAL REPRESSOR"/>
    <property type="match status" value="1"/>
</dbReference>
<dbReference type="GO" id="GO:0000976">
    <property type="term" value="F:transcription cis-regulatory region binding"/>
    <property type="evidence" value="ECO:0007669"/>
    <property type="project" value="TreeGrafter"/>
</dbReference>
<proteinExistence type="predicted"/>
<dbReference type="RefSeq" id="WP_188682118.1">
    <property type="nucleotide sequence ID" value="NZ_BMIS01000001.1"/>
</dbReference>
<protein>
    <submittedName>
        <fullName evidence="5">Transcriptional regulator</fullName>
    </submittedName>
</protein>
<dbReference type="CDD" id="cd01392">
    <property type="entry name" value="HTH_LacI"/>
    <property type="match status" value="1"/>
</dbReference>
<dbReference type="Gene3D" id="1.10.260.40">
    <property type="entry name" value="lambda repressor-like DNA-binding domains"/>
    <property type="match status" value="1"/>
</dbReference>
<dbReference type="InterPro" id="IPR046335">
    <property type="entry name" value="LacI/GalR-like_sensor"/>
</dbReference>
<dbReference type="InterPro" id="IPR010982">
    <property type="entry name" value="Lambda_DNA-bd_dom_sf"/>
</dbReference>
<dbReference type="SUPFAM" id="SSF53822">
    <property type="entry name" value="Periplasmic binding protein-like I"/>
    <property type="match status" value="1"/>
</dbReference>
<organism evidence="5 6">
    <name type="scientific">Nesterenkonia cremea</name>
    <dbReference type="NCBI Taxonomy" id="1882340"/>
    <lineage>
        <taxon>Bacteria</taxon>
        <taxon>Bacillati</taxon>
        <taxon>Actinomycetota</taxon>
        <taxon>Actinomycetes</taxon>
        <taxon>Micrococcales</taxon>
        <taxon>Micrococcaceae</taxon>
        <taxon>Nesterenkonia</taxon>
    </lineage>
</organism>
<dbReference type="CDD" id="cd01574">
    <property type="entry name" value="PBP1_LacI"/>
    <property type="match status" value="1"/>
</dbReference>
<dbReference type="Gene3D" id="3.40.50.2300">
    <property type="match status" value="2"/>
</dbReference>
<reference evidence="5" key="1">
    <citation type="journal article" date="2014" name="Int. J. Syst. Evol. Microbiol.">
        <title>Complete genome sequence of Corynebacterium casei LMG S-19264T (=DSM 44701T), isolated from a smear-ripened cheese.</title>
        <authorList>
            <consortium name="US DOE Joint Genome Institute (JGI-PGF)"/>
            <person name="Walter F."/>
            <person name="Albersmeier A."/>
            <person name="Kalinowski J."/>
            <person name="Ruckert C."/>
        </authorList>
    </citation>
    <scope>NUCLEOTIDE SEQUENCE</scope>
    <source>
        <strain evidence="5">CGMCC 1.15388</strain>
    </source>
</reference>
<evidence type="ECO:0000259" key="4">
    <source>
        <dbReference type="PROSITE" id="PS50932"/>
    </source>
</evidence>
<dbReference type="PROSITE" id="PS00356">
    <property type="entry name" value="HTH_LACI_1"/>
    <property type="match status" value="1"/>
</dbReference>
<dbReference type="EMBL" id="BMIS01000001">
    <property type="protein sequence ID" value="GGE58914.1"/>
    <property type="molecule type" value="Genomic_DNA"/>
</dbReference>
<accession>A0A917EN08</accession>
<evidence type="ECO:0000256" key="2">
    <source>
        <dbReference type="ARBA" id="ARBA00023125"/>
    </source>
</evidence>
<keyword evidence="6" id="KW-1185">Reference proteome</keyword>
<dbReference type="Proteomes" id="UP000633136">
    <property type="component" value="Unassembled WGS sequence"/>
</dbReference>
<dbReference type="InterPro" id="IPR028082">
    <property type="entry name" value="Peripla_BP_I"/>
</dbReference>
<feature type="domain" description="HTH lacI-type" evidence="4">
    <location>
        <begin position="8"/>
        <end position="62"/>
    </location>
</feature>
<sequence length="334" mass="36168">MAMTGRPPSMVDVAKHAGVSHQTVSRVLNSPDAVRADTRERVERSMRELSYRRNSQARALKTRRTGLIGVVSQGYADFGPTQLTLSIEGAARDRGYATALSVVRDARPQTVEATLDFFLSHGVEGIIVLTPVPVLIEAAEQLAARTPVVVLTSGLEPGGELRVAGIDHAHGAELATRHLVEQGRRRIAHIAGPMTWFDAQGRVEGWRRALREAGMDDSRMAEAEDWTAEAGFATMEELCAVEELPDAVFASNDFIALGAIRALEQRGVDVPRDVSVVGYDDVDGAAFFRPPLTTVAQPFREAGRAALTLLLDQAESASGRDRVFLEPHLVVRGS</sequence>